<organism evidence="1 2">
    <name type="scientific">Liparis tanakae</name>
    <name type="common">Tanaka's snailfish</name>
    <dbReference type="NCBI Taxonomy" id="230148"/>
    <lineage>
        <taxon>Eukaryota</taxon>
        <taxon>Metazoa</taxon>
        <taxon>Chordata</taxon>
        <taxon>Craniata</taxon>
        <taxon>Vertebrata</taxon>
        <taxon>Euteleostomi</taxon>
        <taxon>Actinopterygii</taxon>
        <taxon>Neopterygii</taxon>
        <taxon>Teleostei</taxon>
        <taxon>Neoteleostei</taxon>
        <taxon>Acanthomorphata</taxon>
        <taxon>Eupercaria</taxon>
        <taxon>Perciformes</taxon>
        <taxon>Cottioidei</taxon>
        <taxon>Cottales</taxon>
        <taxon>Liparidae</taxon>
        <taxon>Liparis</taxon>
    </lineage>
</organism>
<reference evidence="1 2" key="1">
    <citation type="submission" date="2019-03" db="EMBL/GenBank/DDBJ databases">
        <title>First draft genome of Liparis tanakae, snailfish: a comprehensive survey of snailfish specific genes.</title>
        <authorList>
            <person name="Kim W."/>
            <person name="Song I."/>
            <person name="Jeong J.-H."/>
            <person name="Kim D."/>
            <person name="Kim S."/>
            <person name="Ryu S."/>
            <person name="Song J.Y."/>
            <person name="Lee S.K."/>
        </authorList>
    </citation>
    <scope>NUCLEOTIDE SEQUENCE [LARGE SCALE GENOMIC DNA]</scope>
    <source>
        <tissue evidence="1">Muscle</tissue>
    </source>
</reference>
<accession>A0A4Z2EI29</accession>
<keyword evidence="2" id="KW-1185">Reference proteome</keyword>
<dbReference type="Proteomes" id="UP000314294">
    <property type="component" value="Unassembled WGS sequence"/>
</dbReference>
<dbReference type="EMBL" id="SRLO01006831">
    <property type="protein sequence ID" value="TNN28496.1"/>
    <property type="molecule type" value="Genomic_DNA"/>
</dbReference>
<comment type="caution">
    <text evidence="1">The sequence shown here is derived from an EMBL/GenBank/DDBJ whole genome shotgun (WGS) entry which is preliminary data.</text>
</comment>
<evidence type="ECO:0000313" key="1">
    <source>
        <dbReference type="EMBL" id="TNN28496.1"/>
    </source>
</evidence>
<protein>
    <submittedName>
        <fullName evidence="1">Uncharacterized protein</fullName>
    </submittedName>
</protein>
<proteinExistence type="predicted"/>
<gene>
    <name evidence="1" type="ORF">EYF80_061356</name>
</gene>
<sequence>MTLSPPKAHQSPDGQSGCKLETVCHGLIYEAVARDGAGGRANATRERRAFTPSADEVADAELACCMKDSPSCKTAQTGQPGNVSAAASSRVTSVSVVASLGPLPRVC</sequence>
<dbReference type="AlphaFoldDB" id="A0A4Z2EI29"/>
<name>A0A4Z2EI29_9TELE</name>
<evidence type="ECO:0000313" key="2">
    <source>
        <dbReference type="Proteomes" id="UP000314294"/>
    </source>
</evidence>